<dbReference type="NCBIfam" id="TIGR04123">
    <property type="entry name" value="P_estr_lig_assc"/>
    <property type="match status" value="1"/>
</dbReference>
<dbReference type="EMBL" id="JAFKCU010000003">
    <property type="protein sequence ID" value="MBN7816716.1"/>
    <property type="molecule type" value="Genomic_DNA"/>
</dbReference>
<dbReference type="Proteomes" id="UP000664480">
    <property type="component" value="Unassembled WGS sequence"/>
</dbReference>
<dbReference type="Gene3D" id="3.60.21.10">
    <property type="match status" value="1"/>
</dbReference>
<dbReference type="PANTHER" id="PTHR39323">
    <property type="entry name" value="BLR1149 PROTEIN"/>
    <property type="match status" value="1"/>
</dbReference>
<dbReference type="GO" id="GO:0016874">
    <property type="term" value="F:ligase activity"/>
    <property type="evidence" value="ECO:0007669"/>
    <property type="project" value="UniProtKB-KW"/>
</dbReference>
<comment type="caution">
    <text evidence="2">The sequence shown here is derived from an EMBL/GenBank/DDBJ whole genome shotgun (WGS) entry which is preliminary data.</text>
</comment>
<keyword evidence="2" id="KW-0378">Hydrolase</keyword>
<dbReference type="GO" id="GO:0016787">
    <property type="term" value="F:hydrolase activity"/>
    <property type="evidence" value="ECO:0007669"/>
    <property type="project" value="UniProtKB-KW"/>
</dbReference>
<dbReference type="SUPFAM" id="SSF56300">
    <property type="entry name" value="Metallo-dependent phosphatases"/>
    <property type="match status" value="1"/>
</dbReference>
<proteinExistence type="predicted"/>
<dbReference type="InterPro" id="IPR024173">
    <property type="entry name" value="Pesterase_MJ0037-like"/>
</dbReference>
<dbReference type="PIRSF" id="PIRSF000887">
    <property type="entry name" value="Pesterase_MJ0037"/>
    <property type="match status" value="1"/>
</dbReference>
<keyword evidence="2" id="KW-0540">Nuclease</keyword>
<dbReference type="EC" id="3.1.-.-" evidence="2"/>
<reference evidence="2 3" key="1">
    <citation type="submission" date="2021-03" db="EMBL/GenBank/DDBJ databases">
        <title>novel species isolated from a fishpond in China.</title>
        <authorList>
            <person name="Lu H."/>
            <person name="Cai Z."/>
        </authorList>
    </citation>
    <scope>NUCLEOTIDE SEQUENCE [LARGE SCALE GENOMIC DNA]</scope>
    <source>
        <strain evidence="2 3">YJ13C</strain>
    </source>
</reference>
<dbReference type="RefSeq" id="WP_206587386.1">
    <property type="nucleotide sequence ID" value="NZ_JAFKCU010000003.1"/>
</dbReference>
<evidence type="ECO:0000313" key="3">
    <source>
        <dbReference type="Proteomes" id="UP000664480"/>
    </source>
</evidence>
<keyword evidence="3" id="KW-1185">Reference proteome</keyword>
<name>A0ABS3CJP7_9BACT</name>
<keyword evidence="2" id="KW-0255">Endonuclease</keyword>
<evidence type="ECO:0000259" key="1">
    <source>
        <dbReference type="Pfam" id="PF00149"/>
    </source>
</evidence>
<evidence type="ECO:0000313" key="2">
    <source>
        <dbReference type="EMBL" id="MBN7816716.1"/>
    </source>
</evidence>
<gene>
    <name evidence="2" type="primary">pdeM</name>
    <name evidence="2" type="ORF">J0A69_14810</name>
</gene>
<protein>
    <submittedName>
        <fullName evidence="2">Ligase-associated DNA damage response endonuclease PdeM</fullName>
        <ecNumber evidence="2">3.1.-.-</ecNumber>
    </submittedName>
</protein>
<keyword evidence="2" id="KW-0436">Ligase</keyword>
<sequence>MKLSISTIMFQQTELILLKEKAVYCPSHKALFIADLHFGKAAHFRKSGVPIPEPIHNADLYNLQALISVFSPSTIYFLGDLFHSDWNGQWEVLNDFLKQFTEVTFHLVLGNHDILDERAYRNSAFEVHKGCLELGELLLSHEPLEEIPVGKLNLCGHIHPGIRLVGKARQSIRLSCFFYKPNQLILPAFGSFTGLALMKPKPGDQIFGVTKEKVIPILS</sequence>
<dbReference type="GO" id="GO:0004519">
    <property type="term" value="F:endonuclease activity"/>
    <property type="evidence" value="ECO:0007669"/>
    <property type="project" value="UniProtKB-KW"/>
</dbReference>
<dbReference type="PANTHER" id="PTHR39323:SF1">
    <property type="entry name" value="BLR1149 PROTEIN"/>
    <property type="match status" value="1"/>
</dbReference>
<dbReference type="InterPro" id="IPR004843">
    <property type="entry name" value="Calcineurin-like_PHP"/>
</dbReference>
<dbReference type="Pfam" id="PF00149">
    <property type="entry name" value="Metallophos"/>
    <property type="match status" value="1"/>
</dbReference>
<dbReference type="InterPro" id="IPR026336">
    <property type="entry name" value="PdeM-like"/>
</dbReference>
<organism evidence="2 3">
    <name type="scientific">Algoriphagus pacificus</name>
    <dbReference type="NCBI Taxonomy" id="2811234"/>
    <lineage>
        <taxon>Bacteria</taxon>
        <taxon>Pseudomonadati</taxon>
        <taxon>Bacteroidota</taxon>
        <taxon>Cytophagia</taxon>
        <taxon>Cytophagales</taxon>
        <taxon>Cyclobacteriaceae</taxon>
        <taxon>Algoriphagus</taxon>
    </lineage>
</organism>
<feature type="domain" description="Calcineurin-like phosphoesterase" evidence="1">
    <location>
        <begin position="29"/>
        <end position="126"/>
    </location>
</feature>
<dbReference type="InterPro" id="IPR029052">
    <property type="entry name" value="Metallo-depent_PP-like"/>
</dbReference>
<accession>A0ABS3CJP7</accession>